<comment type="caution">
    <text evidence="9">The sequence shown here is derived from an EMBL/GenBank/DDBJ whole genome shotgun (WGS) entry which is preliminary data.</text>
</comment>
<evidence type="ECO:0000256" key="3">
    <source>
        <dbReference type="ARBA" id="ARBA00008085"/>
    </source>
</evidence>
<comment type="similarity">
    <text evidence="3 7">Belongs to the GTP cyclohydrolase I family.</text>
</comment>
<comment type="pathway">
    <text evidence="2 7">Cofactor biosynthesis; 7,8-dihydroneopterin triphosphate biosynthesis; 7,8-dihydroneopterin triphosphate from GTP: step 1/1.</text>
</comment>
<dbReference type="GO" id="GO:0006730">
    <property type="term" value="P:one-carbon metabolic process"/>
    <property type="evidence" value="ECO:0007669"/>
    <property type="project" value="UniProtKB-UniRule"/>
</dbReference>
<organism evidence="9 10">
    <name type="scientific">Candidatus Lambdaproteobacteria bacterium RIFOXYD2_FULL_56_26</name>
    <dbReference type="NCBI Taxonomy" id="1817773"/>
    <lineage>
        <taxon>Bacteria</taxon>
        <taxon>Pseudomonadati</taxon>
        <taxon>Pseudomonadota</taxon>
        <taxon>Candidatus Lambdaproteobacteria</taxon>
    </lineage>
</organism>
<proteinExistence type="inferred from homology"/>
<reference evidence="9 10" key="1">
    <citation type="journal article" date="2016" name="Nat. Commun.">
        <title>Thousands of microbial genomes shed light on interconnected biogeochemical processes in an aquifer system.</title>
        <authorList>
            <person name="Anantharaman K."/>
            <person name="Brown C.T."/>
            <person name="Hug L.A."/>
            <person name="Sharon I."/>
            <person name="Castelle C.J."/>
            <person name="Probst A.J."/>
            <person name="Thomas B.C."/>
            <person name="Singh A."/>
            <person name="Wilkins M.J."/>
            <person name="Karaoz U."/>
            <person name="Brodie E.L."/>
            <person name="Williams K.H."/>
            <person name="Hubbard S.S."/>
            <person name="Banfield J.F."/>
        </authorList>
    </citation>
    <scope>NUCLEOTIDE SEQUENCE [LARGE SCALE GENOMIC DNA]</scope>
</reference>
<dbReference type="PANTHER" id="PTHR11109">
    <property type="entry name" value="GTP CYCLOHYDROLASE I"/>
    <property type="match status" value="1"/>
</dbReference>
<feature type="binding site" evidence="7">
    <location>
        <position position="101"/>
    </location>
    <ligand>
        <name>Zn(2+)</name>
        <dbReference type="ChEBI" id="CHEBI:29105"/>
    </ligand>
</feature>
<dbReference type="UniPathway" id="UPA00848">
    <property type="reaction ID" value="UER00151"/>
</dbReference>
<dbReference type="InterPro" id="IPR001474">
    <property type="entry name" value="GTP_CycHdrlase_I"/>
</dbReference>
<keyword evidence="7" id="KW-0479">Metal-binding</keyword>
<evidence type="ECO:0000256" key="6">
    <source>
        <dbReference type="ARBA" id="ARBA00022801"/>
    </source>
</evidence>
<dbReference type="GO" id="GO:0005737">
    <property type="term" value="C:cytoplasm"/>
    <property type="evidence" value="ECO:0007669"/>
    <property type="project" value="TreeGrafter"/>
</dbReference>
<dbReference type="NCBIfam" id="NF006825">
    <property type="entry name" value="PRK09347.1-2"/>
    <property type="match status" value="1"/>
</dbReference>
<dbReference type="GO" id="GO:0003934">
    <property type="term" value="F:GTP cyclohydrolase I activity"/>
    <property type="evidence" value="ECO:0007669"/>
    <property type="project" value="UniProtKB-UniRule"/>
</dbReference>
<dbReference type="InterPro" id="IPR043133">
    <property type="entry name" value="GTP-CH-I_C/QueF"/>
</dbReference>
<dbReference type="InterPro" id="IPR043134">
    <property type="entry name" value="GTP-CH-I_N"/>
</dbReference>
<evidence type="ECO:0000313" key="9">
    <source>
        <dbReference type="EMBL" id="OGH00241.1"/>
    </source>
</evidence>
<dbReference type="GO" id="GO:0008270">
    <property type="term" value="F:zinc ion binding"/>
    <property type="evidence" value="ECO:0007669"/>
    <property type="project" value="UniProtKB-UniRule"/>
</dbReference>
<evidence type="ECO:0000256" key="7">
    <source>
        <dbReference type="HAMAP-Rule" id="MF_00223"/>
    </source>
</evidence>
<dbReference type="InterPro" id="IPR020602">
    <property type="entry name" value="GTP_CycHdrlase_I_dom"/>
</dbReference>
<accession>A0A1F6GQD6</accession>
<dbReference type="AlphaFoldDB" id="A0A1F6GQD6"/>
<keyword evidence="5 7" id="KW-0554">One-carbon metabolism</keyword>
<dbReference type="Gene3D" id="1.10.286.10">
    <property type="match status" value="1"/>
</dbReference>
<feature type="binding site" evidence="7">
    <location>
        <position position="169"/>
    </location>
    <ligand>
        <name>Zn(2+)</name>
        <dbReference type="ChEBI" id="CHEBI:29105"/>
    </ligand>
</feature>
<comment type="catalytic activity">
    <reaction evidence="1 7">
        <text>GTP + H2O = 7,8-dihydroneopterin 3'-triphosphate + formate + H(+)</text>
        <dbReference type="Rhea" id="RHEA:17473"/>
        <dbReference type="ChEBI" id="CHEBI:15377"/>
        <dbReference type="ChEBI" id="CHEBI:15378"/>
        <dbReference type="ChEBI" id="CHEBI:15740"/>
        <dbReference type="ChEBI" id="CHEBI:37565"/>
        <dbReference type="ChEBI" id="CHEBI:58462"/>
        <dbReference type="EC" id="3.5.4.16"/>
    </reaction>
</comment>
<dbReference type="FunFam" id="1.10.286.10:FF:000001">
    <property type="entry name" value="GTP cyclohydrolase 1"/>
    <property type="match status" value="1"/>
</dbReference>
<evidence type="ECO:0000313" key="10">
    <source>
        <dbReference type="Proteomes" id="UP000177583"/>
    </source>
</evidence>
<evidence type="ECO:0000256" key="4">
    <source>
        <dbReference type="ARBA" id="ARBA00011857"/>
    </source>
</evidence>
<dbReference type="HAMAP" id="MF_00223">
    <property type="entry name" value="FolE"/>
    <property type="match status" value="1"/>
</dbReference>
<dbReference type="NCBIfam" id="TIGR00063">
    <property type="entry name" value="folE"/>
    <property type="match status" value="1"/>
</dbReference>
<comment type="subunit">
    <text evidence="4">Toroid-shaped homodecamer, composed of two pentamers of five dimers.</text>
</comment>
<dbReference type="Pfam" id="PF01227">
    <property type="entry name" value="GTP_cyclohydroI"/>
    <property type="match status" value="1"/>
</dbReference>
<evidence type="ECO:0000256" key="5">
    <source>
        <dbReference type="ARBA" id="ARBA00022563"/>
    </source>
</evidence>
<evidence type="ECO:0000256" key="2">
    <source>
        <dbReference type="ARBA" id="ARBA00005080"/>
    </source>
</evidence>
<keyword evidence="6 7" id="KW-0378">Hydrolase</keyword>
<evidence type="ECO:0000256" key="1">
    <source>
        <dbReference type="ARBA" id="ARBA00001052"/>
    </source>
</evidence>
<dbReference type="EC" id="3.5.4.16" evidence="7"/>
<feature type="domain" description="GTP cyclohydrolase I" evidence="8">
    <location>
        <begin position="31"/>
        <end position="205"/>
    </location>
</feature>
<dbReference type="GO" id="GO:0005525">
    <property type="term" value="F:GTP binding"/>
    <property type="evidence" value="ECO:0007669"/>
    <property type="project" value="UniProtKB-KW"/>
</dbReference>
<keyword evidence="7" id="KW-0342">GTP-binding</keyword>
<dbReference type="NCBIfam" id="NF006826">
    <property type="entry name" value="PRK09347.1-3"/>
    <property type="match status" value="1"/>
</dbReference>
<name>A0A1F6GQD6_9PROT</name>
<dbReference type="Proteomes" id="UP000177583">
    <property type="component" value="Unassembled WGS sequence"/>
</dbReference>
<gene>
    <name evidence="7" type="primary">folE</name>
    <name evidence="9" type="ORF">A2557_05790</name>
</gene>
<dbReference type="PANTHER" id="PTHR11109:SF7">
    <property type="entry name" value="GTP CYCLOHYDROLASE 1"/>
    <property type="match status" value="1"/>
</dbReference>
<dbReference type="Gene3D" id="3.30.1130.10">
    <property type="match status" value="1"/>
</dbReference>
<feature type="binding site" evidence="7">
    <location>
        <position position="98"/>
    </location>
    <ligand>
        <name>Zn(2+)</name>
        <dbReference type="ChEBI" id="CHEBI:29105"/>
    </ligand>
</feature>
<sequence>MWPIGRQSFPDGLLAEKENFMTQVSREQALEAVRTLIRYIGDDPNREGLLETPDRVVRSYAELFKGYKLEPSKILDKKFTTHSGEMVVLSNIELYSTCEHHMMPFIGKCHIAYLPNEKVVGLSKLARLMEVYSRRLQIQEEMTWQIAQALNQETGARGVAVLVEARHMCMSARGVNKQHSIMSTTAMLGDFKDNPTLKSEFMAQIEKSRLL</sequence>
<protein>
    <recommendedName>
        <fullName evidence="7">GTP cyclohydrolase 1</fullName>
        <ecNumber evidence="7">3.5.4.16</ecNumber>
    </recommendedName>
    <alternativeName>
        <fullName evidence="7">GTP cyclohydrolase I</fullName>
        <shortName evidence="7">GTP-CH-I</shortName>
    </alternativeName>
</protein>
<dbReference type="GO" id="GO:0046654">
    <property type="term" value="P:tetrahydrofolate biosynthetic process"/>
    <property type="evidence" value="ECO:0007669"/>
    <property type="project" value="UniProtKB-UniRule"/>
</dbReference>
<dbReference type="FunFam" id="3.30.1130.10:FF:000001">
    <property type="entry name" value="GTP cyclohydrolase 1"/>
    <property type="match status" value="1"/>
</dbReference>
<keyword evidence="7" id="KW-0547">Nucleotide-binding</keyword>
<keyword evidence="7" id="KW-0862">Zinc</keyword>
<dbReference type="EMBL" id="MFNF01000048">
    <property type="protein sequence ID" value="OGH00241.1"/>
    <property type="molecule type" value="Genomic_DNA"/>
</dbReference>
<comment type="subunit">
    <text evidence="7">Homopolymer.</text>
</comment>
<evidence type="ECO:0000259" key="8">
    <source>
        <dbReference type="Pfam" id="PF01227"/>
    </source>
</evidence>
<dbReference type="GO" id="GO:0006729">
    <property type="term" value="P:tetrahydrobiopterin biosynthetic process"/>
    <property type="evidence" value="ECO:0007669"/>
    <property type="project" value="TreeGrafter"/>
</dbReference>
<dbReference type="SUPFAM" id="SSF55620">
    <property type="entry name" value="Tetrahydrobiopterin biosynthesis enzymes-like"/>
    <property type="match status" value="1"/>
</dbReference>